<keyword evidence="1" id="KW-0472">Membrane</keyword>
<dbReference type="AlphaFoldDB" id="A0A916DUP6"/>
<dbReference type="EMBL" id="AP026867">
    <property type="protein sequence ID" value="BDS14304.1"/>
    <property type="molecule type" value="Genomic_DNA"/>
</dbReference>
<dbReference type="KEGG" id="aup:AsAng_0050830"/>
<organism evidence="2 3">
    <name type="scientific">Aureispira anguillae</name>
    <dbReference type="NCBI Taxonomy" id="2864201"/>
    <lineage>
        <taxon>Bacteria</taxon>
        <taxon>Pseudomonadati</taxon>
        <taxon>Bacteroidota</taxon>
        <taxon>Saprospiria</taxon>
        <taxon>Saprospirales</taxon>
        <taxon>Saprospiraceae</taxon>
        <taxon>Aureispira</taxon>
    </lineage>
</organism>
<dbReference type="RefSeq" id="WP_264789524.1">
    <property type="nucleotide sequence ID" value="NZ_AP026867.1"/>
</dbReference>
<sequence>MQAKLQEWIYEREVFAGIECVQREGQLYYHLCVLKKEKNSAKIIQQKQGITALSALKEYLEDDMPIFLGLNIKGILNRALDYKPTTEEEALSAVFPSAKATDFQVQQIEVQQQTFVSVIRKDKVLELLKDFDAAGLWVVNVFIGPFWIEEILPILPAYVSQIQTAQELLQIEEQHICSFSKQAAMPSTSFVVGDDRVEEENLLALSMAFLALTQPTIQGLTIEEVQIKKEAFYYKKLFHYTLLLALGTFFFALLVNYLLFEHYNTKQQQLKIETTQQQNLLNQRDSLAEKYQSKKALLGDQLSLGRSKSSFYADQLAATLPSTLQLTKLVLFPVIKEERYTSEEELPRYDRQTIRIEGQCKASVFYNNWKRALEELDWVASIHNLSYQNGENGQGIFELEITLNHD</sequence>
<name>A0A916DUP6_9BACT</name>
<evidence type="ECO:0000313" key="3">
    <source>
        <dbReference type="Proteomes" id="UP001060919"/>
    </source>
</evidence>
<dbReference type="Proteomes" id="UP001060919">
    <property type="component" value="Chromosome"/>
</dbReference>
<keyword evidence="1" id="KW-1133">Transmembrane helix</keyword>
<evidence type="ECO:0000256" key="1">
    <source>
        <dbReference type="SAM" id="Phobius"/>
    </source>
</evidence>
<keyword evidence="3" id="KW-1185">Reference proteome</keyword>
<feature type="transmembrane region" description="Helical" evidence="1">
    <location>
        <begin position="237"/>
        <end position="260"/>
    </location>
</feature>
<gene>
    <name evidence="2" type="ORF">AsAng_0050830</name>
</gene>
<reference evidence="2" key="1">
    <citation type="submission" date="2022-09" db="EMBL/GenBank/DDBJ databases">
        <title>Aureispira anguillicida sp. nov., isolated from Leptocephalus of Japanese eel Anguilla japonica.</title>
        <authorList>
            <person name="Yuasa K."/>
            <person name="Mekata T."/>
            <person name="Ikunari K."/>
        </authorList>
    </citation>
    <scope>NUCLEOTIDE SEQUENCE</scope>
    <source>
        <strain evidence="2">EL160426</strain>
    </source>
</reference>
<proteinExistence type="predicted"/>
<accession>A0A916DUP6</accession>
<protein>
    <submittedName>
        <fullName evidence="2">Uncharacterized protein</fullName>
    </submittedName>
</protein>
<evidence type="ECO:0000313" key="2">
    <source>
        <dbReference type="EMBL" id="BDS14304.1"/>
    </source>
</evidence>
<keyword evidence="1" id="KW-0812">Transmembrane</keyword>